<dbReference type="AlphaFoldDB" id="T1ISK0"/>
<evidence type="ECO:0000313" key="1">
    <source>
        <dbReference type="EnsemblMetazoa" id="SMAR004076-PA"/>
    </source>
</evidence>
<sequence length="196" mass="22213">MTYISYSVNTFNRALCGGNNFPEKVCAAPGSYTQVYLDDTDNSAGGCHMAWGLETTDPSYPYPPWFRDLRICFHWEEQPGAKDICHGIVRSICVKVGEYTPDYIDSSDDRIGNSKSGCIMSWKIQVPENADSWAKTLMFCVKFEASINYDGNDKRQCGFHNKNRYCAKANKWTQMFHDVTNQTPGGCKMQWSIGFT</sequence>
<name>T1ISK0_STRMM</name>
<dbReference type="EnsemblMetazoa" id="SMAR004076-RA">
    <property type="protein sequence ID" value="SMAR004076-PA"/>
    <property type="gene ID" value="SMAR004076"/>
</dbReference>
<proteinExistence type="predicted"/>
<dbReference type="Proteomes" id="UP000014500">
    <property type="component" value="Unassembled WGS sequence"/>
</dbReference>
<organism evidence="1 2">
    <name type="scientific">Strigamia maritima</name>
    <name type="common">European centipede</name>
    <name type="synonym">Geophilus maritimus</name>
    <dbReference type="NCBI Taxonomy" id="126957"/>
    <lineage>
        <taxon>Eukaryota</taxon>
        <taxon>Metazoa</taxon>
        <taxon>Ecdysozoa</taxon>
        <taxon>Arthropoda</taxon>
        <taxon>Myriapoda</taxon>
        <taxon>Chilopoda</taxon>
        <taxon>Pleurostigmophora</taxon>
        <taxon>Geophilomorpha</taxon>
        <taxon>Linotaeniidae</taxon>
        <taxon>Strigamia</taxon>
    </lineage>
</organism>
<reference evidence="2" key="1">
    <citation type="submission" date="2011-05" db="EMBL/GenBank/DDBJ databases">
        <authorList>
            <person name="Richards S.R."/>
            <person name="Qu J."/>
            <person name="Jiang H."/>
            <person name="Jhangiani S.N."/>
            <person name="Agravi P."/>
            <person name="Goodspeed R."/>
            <person name="Gross S."/>
            <person name="Mandapat C."/>
            <person name="Jackson L."/>
            <person name="Mathew T."/>
            <person name="Pu L."/>
            <person name="Thornton R."/>
            <person name="Saada N."/>
            <person name="Wilczek-Boney K.B."/>
            <person name="Lee S."/>
            <person name="Kovar C."/>
            <person name="Wu Y."/>
            <person name="Scherer S.E."/>
            <person name="Worley K.C."/>
            <person name="Muzny D.M."/>
            <person name="Gibbs R."/>
        </authorList>
    </citation>
    <scope>NUCLEOTIDE SEQUENCE</scope>
    <source>
        <strain evidence="2">Brora</strain>
    </source>
</reference>
<dbReference type="HOGENOM" id="CLU_1391816_0_0_1"/>
<dbReference type="OMA" id="ESQCENE"/>
<evidence type="ECO:0000313" key="2">
    <source>
        <dbReference type="Proteomes" id="UP000014500"/>
    </source>
</evidence>
<reference evidence="1" key="2">
    <citation type="submission" date="2015-02" db="UniProtKB">
        <authorList>
            <consortium name="EnsemblMetazoa"/>
        </authorList>
    </citation>
    <scope>IDENTIFICATION</scope>
</reference>
<keyword evidence="2" id="KW-1185">Reference proteome</keyword>
<accession>T1ISK0</accession>
<dbReference type="STRING" id="126957.T1ISK0"/>
<dbReference type="EMBL" id="JH431434">
    <property type="status" value="NOT_ANNOTATED_CDS"/>
    <property type="molecule type" value="Genomic_DNA"/>
</dbReference>
<protein>
    <submittedName>
        <fullName evidence="1">Uncharacterized protein</fullName>
    </submittedName>
</protein>